<dbReference type="Gene3D" id="2.30.29.30">
    <property type="entry name" value="Pleckstrin-homology domain (PH domain)/Phosphotyrosine-binding domain (PTB)"/>
    <property type="match status" value="1"/>
</dbReference>
<gene>
    <name evidence="6" type="ORF">J437_LFUL005656</name>
</gene>
<dbReference type="PROSITE" id="PS50197">
    <property type="entry name" value="BEACH"/>
    <property type="match status" value="1"/>
</dbReference>
<reference evidence="6" key="2">
    <citation type="submission" date="2017-10" db="EMBL/GenBank/DDBJ databases">
        <title>Ladona fulva Genome sequencing and assembly.</title>
        <authorList>
            <person name="Murali S."/>
            <person name="Richards S."/>
            <person name="Bandaranaike D."/>
            <person name="Bellair M."/>
            <person name="Blankenburg K."/>
            <person name="Chao H."/>
            <person name="Dinh H."/>
            <person name="Doddapaneni H."/>
            <person name="Dugan-Rocha S."/>
            <person name="Elkadiri S."/>
            <person name="Gnanaolivu R."/>
            <person name="Hernandez B."/>
            <person name="Skinner E."/>
            <person name="Javaid M."/>
            <person name="Lee S."/>
            <person name="Li M."/>
            <person name="Ming W."/>
            <person name="Munidasa M."/>
            <person name="Muniz J."/>
            <person name="Nguyen L."/>
            <person name="Hughes D."/>
            <person name="Osuji N."/>
            <person name="Pu L.-L."/>
            <person name="Puazo M."/>
            <person name="Qu C."/>
            <person name="Quiroz J."/>
            <person name="Raj R."/>
            <person name="Weissenberger G."/>
            <person name="Xin Y."/>
            <person name="Zou X."/>
            <person name="Han Y."/>
            <person name="Worley K."/>
            <person name="Muzny D."/>
            <person name="Gibbs R."/>
        </authorList>
    </citation>
    <scope>NUCLEOTIDE SEQUENCE</scope>
    <source>
        <strain evidence="6">Sampled in the wild</strain>
    </source>
</reference>
<reference evidence="6" key="1">
    <citation type="submission" date="2013-04" db="EMBL/GenBank/DDBJ databases">
        <authorList>
            <person name="Qu J."/>
            <person name="Murali S.C."/>
            <person name="Bandaranaike D."/>
            <person name="Bellair M."/>
            <person name="Blankenburg K."/>
            <person name="Chao H."/>
            <person name="Dinh H."/>
            <person name="Doddapaneni H."/>
            <person name="Downs B."/>
            <person name="Dugan-Rocha S."/>
            <person name="Elkadiri S."/>
            <person name="Gnanaolivu R.D."/>
            <person name="Hernandez B."/>
            <person name="Javaid M."/>
            <person name="Jayaseelan J.C."/>
            <person name="Lee S."/>
            <person name="Li M."/>
            <person name="Ming W."/>
            <person name="Munidasa M."/>
            <person name="Muniz J."/>
            <person name="Nguyen L."/>
            <person name="Ongeri F."/>
            <person name="Osuji N."/>
            <person name="Pu L.-L."/>
            <person name="Puazo M."/>
            <person name="Qu C."/>
            <person name="Quiroz J."/>
            <person name="Raj R."/>
            <person name="Weissenberger G."/>
            <person name="Xin Y."/>
            <person name="Zou X."/>
            <person name="Han Y."/>
            <person name="Richards S."/>
            <person name="Worley K."/>
            <person name="Muzny D."/>
            <person name="Gibbs R."/>
        </authorList>
    </citation>
    <scope>NUCLEOTIDE SEQUENCE</scope>
    <source>
        <strain evidence="6">Sampled in the wild</strain>
    </source>
</reference>
<feature type="domain" description="BEACH" evidence="4">
    <location>
        <begin position="266"/>
        <end position="553"/>
    </location>
</feature>
<evidence type="ECO:0000256" key="2">
    <source>
        <dbReference type="ARBA" id="ARBA00022737"/>
    </source>
</evidence>
<feature type="domain" description="BEACH-type PH" evidence="5">
    <location>
        <begin position="164"/>
        <end position="262"/>
    </location>
</feature>
<dbReference type="SUPFAM" id="SSF50978">
    <property type="entry name" value="WD40 repeat-like"/>
    <property type="match status" value="1"/>
</dbReference>
<comment type="caution">
    <text evidence="6">The sequence shown here is derived from an EMBL/GenBank/DDBJ whole genome shotgun (WGS) entry which is preliminary data.</text>
</comment>
<dbReference type="InterPro" id="IPR036372">
    <property type="entry name" value="BEACH_dom_sf"/>
</dbReference>
<dbReference type="PANTHER" id="PTHR13743">
    <property type="entry name" value="BEIGE/BEACH-RELATED"/>
    <property type="match status" value="1"/>
</dbReference>
<dbReference type="InterPro" id="IPR015943">
    <property type="entry name" value="WD40/YVTN_repeat-like_dom_sf"/>
</dbReference>
<keyword evidence="7" id="KW-1185">Reference proteome</keyword>
<organism evidence="6 7">
    <name type="scientific">Ladona fulva</name>
    <name type="common">Scarce chaser dragonfly</name>
    <name type="synonym">Libellula fulva</name>
    <dbReference type="NCBI Taxonomy" id="123851"/>
    <lineage>
        <taxon>Eukaryota</taxon>
        <taxon>Metazoa</taxon>
        <taxon>Ecdysozoa</taxon>
        <taxon>Arthropoda</taxon>
        <taxon>Hexapoda</taxon>
        <taxon>Insecta</taxon>
        <taxon>Pterygota</taxon>
        <taxon>Palaeoptera</taxon>
        <taxon>Odonata</taxon>
        <taxon>Epiprocta</taxon>
        <taxon>Anisoptera</taxon>
        <taxon>Libelluloidea</taxon>
        <taxon>Libellulidae</taxon>
        <taxon>Ladona</taxon>
    </lineage>
</organism>
<proteinExistence type="predicted"/>
<dbReference type="Pfam" id="PF25400">
    <property type="entry name" value="PH_FAN"/>
    <property type="match status" value="1"/>
</dbReference>
<feature type="repeat" description="WD" evidence="3">
    <location>
        <begin position="844"/>
        <end position="885"/>
    </location>
</feature>
<dbReference type="AlphaFoldDB" id="A0A8K0NYY4"/>
<dbReference type="InterPro" id="IPR050865">
    <property type="entry name" value="BEACH_Domain"/>
</dbReference>
<dbReference type="PROSITE" id="PS50082">
    <property type="entry name" value="WD_REPEATS_2"/>
    <property type="match status" value="2"/>
</dbReference>
<dbReference type="Proteomes" id="UP000792457">
    <property type="component" value="Unassembled WGS sequence"/>
</dbReference>
<dbReference type="InterPro" id="IPR057496">
    <property type="entry name" value="FAN-like_PH"/>
</dbReference>
<dbReference type="OrthoDB" id="26681at2759"/>
<dbReference type="Gene3D" id="2.130.10.10">
    <property type="entry name" value="YVTN repeat-like/Quinoprotein amine dehydrogenase"/>
    <property type="match status" value="2"/>
</dbReference>
<accession>A0A8K0NYY4</accession>
<feature type="repeat" description="WD" evidence="3">
    <location>
        <begin position="777"/>
        <end position="818"/>
    </location>
</feature>
<dbReference type="SMART" id="SM01026">
    <property type="entry name" value="Beach"/>
    <property type="match status" value="1"/>
</dbReference>
<keyword evidence="1 3" id="KW-0853">WD repeat</keyword>
<dbReference type="Pfam" id="PF00400">
    <property type="entry name" value="WD40"/>
    <property type="match status" value="3"/>
</dbReference>
<dbReference type="CDD" id="cd06071">
    <property type="entry name" value="Beach"/>
    <property type="match status" value="1"/>
</dbReference>
<evidence type="ECO:0000256" key="1">
    <source>
        <dbReference type="ARBA" id="ARBA00022574"/>
    </source>
</evidence>
<evidence type="ECO:0000259" key="5">
    <source>
        <dbReference type="PROSITE" id="PS51783"/>
    </source>
</evidence>
<dbReference type="SMART" id="SM00320">
    <property type="entry name" value="WD40"/>
    <property type="match status" value="5"/>
</dbReference>
<sequence length="898" mass="103078">MLDPGEIFFEDFSVLMIPRDVPEKDYEVKKQIGRLKMCSKSIVFDPKDIAKPIIKIPLKECTNIQEWDGRRPAKLADQGNVIAVDCKQHIELLEDNVIAPYTFRSGSKTFLFLLNYVKAHDCLPHLCQLHRASSLPIAEQNSMIAAIVFSRQSRISFDHLWLEDLYEKVIFEVQGNRITPLVGNPGRILLSSVCLYFQPFNNVEHFPVLKIRLRDVKRIIKRRFLLRQVGLEMYCNERSRVEHLLLCLSNPSERDELYDKILAQEATCLEESNQEVTTLQWQNGVISNYEYLHYLNSLADRTYNDLTQYPVFPWVLSDHSSKNLDFDDPKSYRDLSKPVGALNPVRLKRLKDRYEEMPHPKFLYGSHYSAPGFVLFYLVRKYPHYMLCLQNGRFDHPDRMFNSVPDVWKNVQNNMADFKELVPEFFDVNNEGDFCNNLYGIDFGRRHDGTKVGDVELPGWASDSKDFVRKMRNALESDYVSKNLHHWIDLIFGYKQTGEEAVRADNVFYHLCYEGAVDLDSVRDPNQRHALEVQIMEFGQIPKQVFTLPHPCRIINKPLHPCGLLVPSREEVSENIKTETSTNEGPSRWNWHNGLRRKPDITLQSHREEVLALALWCPGNTDDGGKSNASDWHVFSVGHDSLLKMHRISTGQQVRSAALSSMALSACVPLPPSSHLNISNTLVVVASWDNTMTVYDMEYGKMIEQASVHDDAVSCLAWIEMENQDEYGMLASGSWDCTVRLWRLLAPINKSSSFQSLSSLGVSRLILSHPARSLVAQLDHEGRITCLDFSRSAKLLASGTDDGEICLWMINSYSLKTKLSDALGIYRHSDCLWIIQWKIFLIFTGHTNGSVTAVKFNPDGSRLVSCGTDCYFRVFDLKTSMQVYYKVMDEQLRLVKII</sequence>
<keyword evidence="2" id="KW-0677">Repeat</keyword>
<dbReference type="PROSITE" id="PS50294">
    <property type="entry name" value="WD_REPEATS_REGION"/>
    <property type="match status" value="1"/>
</dbReference>
<dbReference type="Gene3D" id="1.10.1540.10">
    <property type="entry name" value="BEACH domain"/>
    <property type="match status" value="1"/>
</dbReference>
<evidence type="ECO:0000256" key="3">
    <source>
        <dbReference type="PROSITE-ProRule" id="PRU00221"/>
    </source>
</evidence>
<evidence type="ECO:0000313" key="6">
    <source>
        <dbReference type="EMBL" id="KAG8226897.1"/>
    </source>
</evidence>
<dbReference type="InterPro" id="IPR001680">
    <property type="entry name" value="WD40_rpt"/>
</dbReference>
<dbReference type="FunFam" id="1.10.1540.10:FF:000001">
    <property type="entry name" value="neurobeachin isoform X1"/>
    <property type="match status" value="1"/>
</dbReference>
<dbReference type="SUPFAM" id="SSF81837">
    <property type="entry name" value="BEACH domain"/>
    <property type="match status" value="1"/>
</dbReference>
<evidence type="ECO:0000313" key="7">
    <source>
        <dbReference type="Proteomes" id="UP000792457"/>
    </source>
</evidence>
<dbReference type="SUPFAM" id="SSF50729">
    <property type="entry name" value="PH domain-like"/>
    <property type="match status" value="1"/>
</dbReference>
<dbReference type="Pfam" id="PF02138">
    <property type="entry name" value="Beach"/>
    <property type="match status" value="1"/>
</dbReference>
<name>A0A8K0NYY4_LADFU</name>
<dbReference type="InterPro" id="IPR011993">
    <property type="entry name" value="PH-like_dom_sf"/>
</dbReference>
<protein>
    <recommendedName>
        <fullName evidence="8">Protein FAN</fullName>
    </recommendedName>
</protein>
<evidence type="ECO:0008006" key="8">
    <source>
        <dbReference type="Google" id="ProtNLM"/>
    </source>
</evidence>
<dbReference type="InterPro" id="IPR036322">
    <property type="entry name" value="WD40_repeat_dom_sf"/>
</dbReference>
<evidence type="ECO:0000259" key="4">
    <source>
        <dbReference type="PROSITE" id="PS50197"/>
    </source>
</evidence>
<dbReference type="PANTHER" id="PTHR13743:SF123">
    <property type="entry name" value="PROTEIN FAN"/>
    <property type="match status" value="1"/>
</dbReference>
<dbReference type="PROSITE" id="PS51783">
    <property type="entry name" value="PH_BEACH"/>
    <property type="match status" value="1"/>
</dbReference>
<dbReference type="InterPro" id="IPR023362">
    <property type="entry name" value="PH-BEACH_dom"/>
</dbReference>
<dbReference type="InterPro" id="IPR000409">
    <property type="entry name" value="BEACH_dom"/>
</dbReference>
<dbReference type="EMBL" id="KZ308301">
    <property type="protein sequence ID" value="KAG8226897.1"/>
    <property type="molecule type" value="Genomic_DNA"/>
</dbReference>